<comment type="subcellular location">
    <subcellularLocation>
        <location evidence="1">Cell membrane</location>
        <topology evidence="1">Multi-pass membrane protein</topology>
    </subcellularLocation>
</comment>
<dbReference type="PANTHER" id="PTHR43370:SF1">
    <property type="entry name" value="GUANOSINE ABC TRANSPORTER PERMEASE PROTEIN NUPQ"/>
    <property type="match status" value="1"/>
</dbReference>
<dbReference type="EMBL" id="DXBV01000034">
    <property type="protein sequence ID" value="HIZ30365.1"/>
    <property type="molecule type" value="Genomic_DNA"/>
</dbReference>
<keyword evidence="4 6" id="KW-1133">Transmembrane helix</keyword>
<evidence type="ECO:0000313" key="8">
    <source>
        <dbReference type="Proteomes" id="UP000824035"/>
    </source>
</evidence>
<feature type="transmembrane region" description="Helical" evidence="6">
    <location>
        <begin position="65"/>
        <end position="86"/>
    </location>
</feature>
<dbReference type="GO" id="GO:0005886">
    <property type="term" value="C:plasma membrane"/>
    <property type="evidence" value="ECO:0007669"/>
    <property type="project" value="UniProtKB-SubCell"/>
</dbReference>
<reference evidence="7" key="2">
    <citation type="submission" date="2021-04" db="EMBL/GenBank/DDBJ databases">
        <authorList>
            <person name="Gilroy R."/>
        </authorList>
    </citation>
    <scope>NUCLEOTIDE SEQUENCE</scope>
    <source>
        <strain evidence="7">ChiGjej4B4-18154</strain>
    </source>
</reference>
<feature type="transmembrane region" description="Helical" evidence="6">
    <location>
        <begin position="145"/>
        <end position="166"/>
    </location>
</feature>
<evidence type="ECO:0000256" key="2">
    <source>
        <dbReference type="ARBA" id="ARBA00022475"/>
    </source>
</evidence>
<dbReference type="Proteomes" id="UP000824035">
    <property type="component" value="Unassembled WGS sequence"/>
</dbReference>
<feature type="transmembrane region" description="Helical" evidence="6">
    <location>
        <begin position="37"/>
        <end position="59"/>
    </location>
</feature>
<feature type="transmembrane region" description="Helical" evidence="6">
    <location>
        <begin position="270"/>
        <end position="287"/>
    </location>
</feature>
<feature type="transmembrane region" description="Helical" evidence="6">
    <location>
        <begin position="93"/>
        <end position="115"/>
    </location>
</feature>
<reference evidence="7" key="1">
    <citation type="journal article" date="2021" name="PeerJ">
        <title>Extensive microbial diversity within the chicken gut microbiome revealed by metagenomics and culture.</title>
        <authorList>
            <person name="Gilroy R."/>
            <person name="Ravi A."/>
            <person name="Getino M."/>
            <person name="Pursley I."/>
            <person name="Horton D.L."/>
            <person name="Alikhan N.F."/>
            <person name="Baker D."/>
            <person name="Gharbi K."/>
            <person name="Hall N."/>
            <person name="Watson M."/>
            <person name="Adriaenssens E.M."/>
            <person name="Foster-Nyarko E."/>
            <person name="Jarju S."/>
            <person name="Secka A."/>
            <person name="Antonio M."/>
            <person name="Oren A."/>
            <person name="Chaudhuri R.R."/>
            <person name="La Ragione R."/>
            <person name="Hildebrand F."/>
            <person name="Pallen M.J."/>
        </authorList>
    </citation>
    <scope>NUCLEOTIDE SEQUENCE</scope>
    <source>
        <strain evidence="7">ChiGjej4B4-18154</strain>
    </source>
</reference>
<keyword evidence="2" id="KW-1003">Cell membrane</keyword>
<dbReference type="PANTHER" id="PTHR43370">
    <property type="entry name" value="SUGAR ABC TRANSPORTER INTEGRAL MEMBRANE PROTEIN-RELATED"/>
    <property type="match status" value="1"/>
</dbReference>
<dbReference type="InterPro" id="IPR037294">
    <property type="entry name" value="ABC_BtuC-like"/>
</dbReference>
<organism evidence="7 8">
    <name type="scientific">Candidatus Allofournierella merdipullorum</name>
    <dbReference type="NCBI Taxonomy" id="2838595"/>
    <lineage>
        <taxon>Bacteria</taxon>
        <taxon>Bacillati</taxon>
        <taxon>Bacillota</taxon>
        <taxon>Clostridia</taxon>
        <taxon>Eubacteriales</taxon>
        <taxon>Oscillospiraceae</taxon>
        <taxon>Allofournierella</taxon>
    </lineage>
</organism>
<dbReference type="RefSeq" id="WP_394967584.1">
    <property type="nucleotide sequence ID" value="NZ_CALXHM010000009.1"/>
</dbReference>
<dbReference type="GO" id="GO:0022857">
    <property type="term" value="F:transmembrane transporter activity"/>
    <property type="evidence" value="ECO:0007669"/>
    <property type="project" value="InterPro"/>
</dbReference>
<proteinExistence type="predicted"/>
<evidence type="ECO:0000256" key="1">
    <source>
        <dbReference type="ARBA" id="ARBA00004651"/>
    </source>
</evidence>
<gene>
    <name evidence="7" type="ORF">H9813_03905</name>
</gene>
<protein>
    <submittedName>
        <fullName evidence="7">ABC transporter permease</fullName>
    </submittedName>
</protein>
<evidence type="ECO:0000313" key="7">
    <source>
        <dbReference type="EMBL" id="HIZ30365.1"/>
    </source>
</evidence>
<dbReference type="AlphaFoldDB" id="A0A9D2IYI2"/>
<comment type="caution">
    <text evidence="7">The sequence shown here is derived from an EMBL/GenBank/DDBJ whole genome shotgun (WGS) entry which is preliminary data.</text>
</comment>
<evidence type="ECO:0000256" key="3">
    <source>
        <dbReference type="ARBA" id="ARBA00022692"/>
    </source>
</evidence>
<evidence type="ECO:0000256" key="6">
    <source>
        <dbReference type="SAM" id="Phobius"/>
    </source>
</evidence>
<evidence type="ECO:0000256" key="4">
    <source>
        <dbReference type="ARBA" id="ARBA00022989"/>
    </source>
</evidence>
<sequence>MGIILTYLIPILASTVSMSTPLIFASVGGAFSVRSGVMALGLESMMMCGAFGAVLGSYYSGSFVVGLLCGMLGGMLIGLFHAVLCVRYKVNQVISGIGLNLLATAITTLLMQIVWGNKGTSEMVDSIDTSIGGPIPIISEQSFNFFVMIAVVVIGWIVLFKTRYGLRLRMVGENPRAASSMGLRVHALKYSGVIICGILAGYGGAFLSLDQLNMFVRDMTAGRGYIAVAINILGRYNPLYIVPCALLFGFCDAVQIYLQGQGVPSQLIQMLPYLATLLVLAFGVRHIQAPAGVGKHEDD</sequence>
<feature type="transmembrane region" description="Helical" evidence="6">
    <location>
        <begin position="187"/>
        <end position="209"/>
    </location>
</feature>
<feature type="transmembrane region" description="Helical" evidence="6">
    <location>
        <begin position="6"/>
        <end position="25"/>
    </location>
</feature>
<dbReference type="Pfam" id="PF02653">
    <property type="entry name" value="BPD_transp_2"/>
    <property type="match status" value="1"/>
</dbReference>
<keyword evidence="3 6" id="KW-0812">Transmembrane</keyword>
<dbReference type="Gene3D" id="1.10.3470.10">
    <property type="entry name" value="ABC transporter involved in vitamin B12 uptake, BtuC"/>
    <property type="match status" value="1"/>
</dbReference>
<keyword evidence="5 6" id="KW-0472">Membrane</keyword>
<dbReference type="InterPro" id="IPR001851">
    <property type="entry name" value="ABC_transp_permease"/>
</dbReference>
<accession>A0A9D2IYI2</accession>
<dbReference type="CDD" id="cd06580">
    <property type="entry name" value="TM_PBP1_transp_TpRbsC_like"/>
    <property type="match status" value="1"/>
</dbReference>
<evidence type="ECO:0000256" key="5">
    <source>
        <dbReference type="ARBA" id="ARBA00023136"/>
    </source>
</evidence>
<name>A0A9D2IYI2_9FIRM</name>